<accession>Q81ZI4</accession>
<protein>
    <recommendedName>
        <fullName evidence="1">RNA-directed DNA polymerase</fullName>
        <ecNumber evidence="1">2.7.7.49</ecNumber>
    </recommendedName>
</protein>
<evidence type="ECO:0000256" key="7">
    <source>
        <dbReference type="ARBA" id="ARBA00023118"/>
    </source>
</evidence>
<dbReference type="InterPro" id="IPR000477">
    <property type="entry name" value="RT_dom"/>
</dbReference>
<evidence type="ECO:0000256" key="5">
    <source>
        <dbReference type="ARBA" id="ARBA00022842"/>
    </source>
</evidence>
<evidence type="ECO:0000256" key="9">
    <source>
        <dbReference type="ARBA" id="ARBA00048173"/>
    </source>
</evidence>
<dbReference type="EMBL" id="AL954747">
    <property type="protein sequence ID" value="CAD86009.1"/>
    <property type="molecule type" value="Genomic_DNA"/>
</dbReference>
<dbReference type="AlphaFoldDB" id="Q81ZI4"/>
<dbReference type="KEGG" id="neu:NE2190"/>
<keyword evidence="7" id="KW-0051">Antiviral defense</keyword>
<dbReference type="NCBIfam" id="TIGR04416">
    <property type="entry name" value="group_II_RT_mat"/>
    <property type="match status" value="1"/>
</dbReference>
<evidence type="ECO:0000313" key="12">
    <source>
        <dbReference type="EMBL" id="CAD86102.1"/>
    </source>
</evidence>
<dbReference type="InterPro" id="IPR000123">
    <property type="entry name" value="Reverse_transcriptase_msDNA"/>
</dbReference>
<dbReference type="HOGENOM" id="CLU_013584_2_1_4"/>
<dbReference type="GO" id="GO:0046872">
    <property type="term" value="F:metal ion binding"/>
    <property type="evidence" value="ECO:0007669"/>
    <property type="project" value="UniProtKB-KW"/>
</dbReference>
<dbReference type="GO" id="GO:0003964">
    <property type="term" value="F:RNA-directed DNA polymerase activity"/>
    <property type="evidence" value="ECO:0007669"/>
    <property type="project" value="UniProtKB-KW"/>
</dbReference>
<evidence type="ECO:0000256" key="2">
    <source>
        <dbReference type="ARBA" id="ARBA00022679"/>
    </source>
</evidence>
<name>Q81ZI4_NITEU</name>
<dbReference type="InterPro" id="IPR043502">
    <property type="entry name" value="DNA/RNA_pol_sf"/>
</dbReference>
<dbReference type="EMBL" id="AL954747">
    <property type="protein sequence ID" value="CAD86102.1"/>
    <property type="molecule type" value="Genomic_DNA"/>
</dbReference>
<keyword evidence="3" id="KW-0548">Nucleotidyltransferase</keyword>
<dbReference type="InterPro" id="IPR013597">
    <property type="entry name" value="Mat_intron_G2"/>
</dbReference>
<evidence type="ECO:0000256" key="3">
    <source>
        <dbReference type="ARBA" id="ARBA00022695"/>
    </source>
</evidence>
<dbReference type="InterPro" id="IPR030931">
    <property type="entry name" value="Group_II_RT_mat"/>
</dbReference>
<evidence type="ECO:0000313" key="11">
    <source>
        <dbReference type="EMBL" id="CAD86009.1"/>
    </source>
</evidence>
<keyword evidence="4" id="KW-0479">Metal-binding</keyword>
<dbReference type="GO" id="GO:0003723">
    <property type="term" value="F:RNA binding"/>
    <property type="evidence" value="ECO:0007669"/>
    <property type="project" value="InterPro"/>
</dbReference>
<keyword evidence="5" id="KW-0460">Magnesium</keyword>
<dbReference type="CDD" id="cd01651">
    <property type="entry name" value="RT_G2_intron"/>
    <property type="match status" value="1"/>
</dbReference>
<dbReference type="EC" id="2.7.7.49" evidence="1"/>
<feature type="domain" description="Reverse transcriptase" evidence="10">
    <location>
        <begin position="63"/>
        <end position="289"/>
    </location>
</feature>
<dbReference type="eggNOG" id="COG3344">
    <property type="taxonomic scope" value="Bacteria"/>
</dbReference>
<evidence type="ECO:0000256" key="8">
    <source>
        <dbReference type="ARBA" id="ARBA00034120"/>
    </source>
</evidence>
<dbReference type="Gene3D" id="3.30.70.270">
    <property type="match status" value="1"/>
</dbReference>
<sequence>MHRALNQDDDHNQDGQDLLEAVLARDNLARAWRRVKSNRGAPGIDGVTTAEWPEHARAHWPATREQIEAGRYRPQPVRRVDIPKPDGGQRQLGIPTVTDRVIQQAIAQVLIPIFDPGFSASSFGFRPGRNAHQAIRQVQAHVKAGYRWAVDLDLARFFDNVNHDLLMSLLSRSIADKRLLALIGRYLRAGVLVGEHPQPSEVGTPQGGPLSPLLANVLLHQFDLELERRGHRFARYADDVIILVKSRRAAERVMQSLTYFLQSTLKLTVNLAKSQVAPMSECSFLGFTLVGKKIRWTEKSLANFKHRVRQLTGRSWGVSMEYRLEKLGQYLRGWFGYYGISQYYRPIPELDEWIRRRVRMCYWKQWRWARTKIRHLLDLGIPLKAAIQHGVSSLSYWRMARTPVTQQAMSNDWLRAQGLLSIKDLWCKAQSYGPDKG</sequence>
<evidence type="ECO:0000256" key="6">
    <source>
        <dbReference type="ARBA" id="ARBA00022918"/>
    </source>
</evidence>
<dbReference type="OrthoDB" id="8538592at2"/>
<comment type="catalytic activity">
    <reaction evidence="9">
        <text>DNA(n) + a 2'-deoxyribonucleoside 5'-triphosphate = DNA(n+1) + diphosphate</text>
        <dbReference type="Rhea" id="RHEA:22508"/>
        <dbReference type="Rhea" id="RHEA-COMP:17339"/>
        <dbReference type="Rhea" id="RHEA-COMP:17340"/>
        <dbReference type="ChEBI" id="CHEBI:33019"/>
        <dbReference type="ChEBI" id="CHEBI:61560"/>
        <dbReference type="ChEBI" id="CHEBI:173112"/>
        <dbReference type="EC" id="2.7.7.49"/>
    </reaction>
</comment>
<dbReference type="InterPro" id="IPR051083">
    <property type="entry name" value="GrpII_Intron_Splice-Mob/Def"/>
</dbReference>
<dbReference type="InterPro" id="IPR043128">
    <property type="entry name" value="Rev_trsase/Diguanyl_cyclase"/>
</dbReference>
<gene>
    <name evidence="11" type="ordered locus">NE2098</name>
    <name evidence="12" type="ordered locus">NE2190</name>
</gene>
<dbReference type="GO" id="GO:0051607">
    <property type="term" value="P:defense response to virus"/>
    <property type="evidence" value="ECO:0007669"/>
    <property type="project" value="UniProtKB-KW"/>
</dbReference>
<dbReference type="PROSITE" id="PS50878">
    <property type="entry name" value="RT_POL"/>
    <property type="match status" value="1"/>
</dbReference>
<dbReference type="Pfam" id="PF08388">
    <property type="entry name" value="GIIM"/>
    <property type="match status" value="1"/>
</dbReference>
<dbReference type="KEGG" id="neu:NE2098"/>
<keyword evidence="2" id="KW-0808">Transferase</keyword>
<dbReference type="Proteomes" id="UP000001416">
    <property type="component" value="Chromosome"/>
</dbReference>
<proteinExistence type="inferred from homology"/>
<dbReference type="DNASU" id="1083153"/>
<dbReference type="PRINTS" id="PR00866">
    <property type="entry name" value="RNADNAPOLMS"/>
</dbReference>
<comment type="similarity">
    <text evidence="8">Belongs to the bacterial reverse transcriptase family.</text>
</comment>
<evidence type="ECO:0000256" key="1">
    <source>
        <dbReference type="ARBA" id="ARBA00012493"/>
    </source>
</evidence>
<keyword evidence="13" id="KW-1185">Reference proteome</keyword>
<dbReference type="PANTHER" id="PTHR34047">
    <property type="entry name" value="NUCLEAR INTRON MATURASE 1, MITOCHONDRIAL-RELATED"/>
    <property type="match status" value="1"/>
</dbReference>
<evidence type="ECO:0000259" key="10">
    <source>
        <dbReference type="PROSITE" id="PS50878"/>
    </source>
</evidence>
<evidence type="ECO:0000313" key="13">
    <source>
        <dbReference type="Proteomes" id="UP000001416"/>
    </source>
</evidence>
<keyword evidence="6 11" id="KW-0695">RNA-directed DNA polymerase</keyword>
<organism evidence="11 13">
    <name type="scientific">Nitrosomonas europaea (strain ATCC 19718 / CIP 103999 / KCTC 2705 / NBRC 14298)</name>
    <dbReference type="NCBI Taxonomy" id="228410"/>
    <lineage>
        <taxon>Bacteria</taxon>
        <taxon>Pseudomonadati</taxon>
        <taxon>Pseudomonadota</taxon>
        <taxon>Betaproteobacteria</taxon>
        <taxon>Nitrosomonadales</taxon>
        <taxon>Nitrosomonadaceae</taxon>
        <taxon>Nitrosomonas</taxon>
    </lineage>
</organism>
<dbReference type="PANTHER" id="PTHR34047:SF8">
    <property type="entry name" value="PROTEIN YKFC"/>
    <property type="match status" value="1"/>
</dbReference>
<evidence type="ECO:0000256" key="4">
    <source>
        <dbReference type="ARBA" id="ARBA00022723"/>
    </source>
</evidence>
<dbReference type="SUPFAM" id="SSF56672">
    <property type="entry name" value="DNA/RNA polymerases"/>
    <property type="match status" value="1"/>
</dbReference>
<dbReference type="Pfam" id="PF00078">
    <property type="entry name" value="RVT_1"/>
    <property type="match status" value="1"/>
</dbReference>
<reference evidence="11 13" key="1">
    <citation type="journal article" date="2003" name="J. Bacteriol.">
        <title>Complete genome sequence of the ammonia-oxidizing bacterium and obligate chemolithoautotroph Nitrosomonas europaea.</title>
        <authorList>
            <person name="Chain P."/>
            <person name="Lamerdin J."/>
            <person name="Larimer F."/>
            <person name="Regala W."/>
            <person name="Land M."/>
            <person name="Hauser L."/>
            <person name="Hooper A."/>
            <person name="Klotz M."/>
            <person name="Norton J."/>
            <person name="Sayavedra-Soto L."/>
            <person name="Arciero D."/>
            <person name="Hommes N."/>
            <person name="Whittaker M."/>
            <person name="Arp D."/>
        </authorList>
    </citation>
    <scope>NUCLEOTIDE SEQUENCE [LARGE SCALE GENOMIC DNA]</scope>
    <source>
        <strain evidence="11">ATCC 19718</strain>
        <strain evidence="13">ATCC 19718 / CIP 103999 / KCTC 2705 / NBRC 14298</strain>
    </source>
</reference>